<reference evidence="1" key="1">
    <citation type="journal article" date="2021" name="Genome Biol. Evol.">
        <title>The assembled and annotated genome of the fairy-ring fungus Marasmius oreades.</title>
        <authorList>
            <person name="Hiltunen M."/>
            <person name="Ament-Velasquez S.L."/>
            <person name="Johannesson H."/>
        </authorList>
    </citation>
    <scope>NUCLEOTIDE SEQUENCE</scope>
    <source>
        <strain evidence="1">03SP1</strain>
    </source>
</reference>
<dbReference type="AlphaFoldDB" id="A0A9P7UJW9"/>
<comment type="caution">
    <text evidence="1">The sequence shown here is derived from an EMBL/GenBank/DDBJ whole genome shotgun (WGS) entry which is preliminary data.</text>
</comment>
<proteinExistence type="predicted"/>
<protein>
    <submittedName>
        <fullName evidence="1">Uncharacterized protein</fullName>
    </submittedName>
</protein>
<gene>
    <name evidence="1" type="ORF">E1B28_002974</name>
</gene>
<dbReference type="EMBL" id="CM032191">
    <property type="protein sequence ID" value="KAG7085413.1"/>
    <property type="molecule type" value="Genomic_DNA"/>
</dbReference>
<evidence type="ECO:0000313" key="2">
    <source>
        <dbReference type="Proteomes" id="UP001049176"/>
    </source>
</evidence>
<dbReference type="GeneID" id="66072050"/>
<organism evidence="1 2">
    <name type="scientific">Marasmius oreades</name>
    <name type="common">fairy-ring Marasmius</name>
    <dbReference type="NCBI Taxonomy" id="181124"/>
    <lineage>
        <taxon>Eukaryota</taxon>
        <taxon>Fungi</taxon>
        <taxon>Dikarya</taxon>
        <taxon>Basidiomycota</taxon>
        <taxon>Agaricomycotina</taxon>
        <taxon>Agaricomycetes</taxon>
        <taxon>Agaricomycetidae</taxon>
        <taxon>Agaricales</taxon>
        <taxon>Marasmiineae</taxon>
        <taxon>Marasmiaceae</taxon>
        <taxon>Marasmius</taxon>
    </lineage>
</organism>
<name>A0A9P7UJW9_9AGAR</name>
<accession>A0A9P7UJW9</accession>
<dbReference type="RefSeq" id="XP_043001884.1">
    <property type="nucleotide sequence ID" value="XM_043159930.1"/>
</dbReference>
<dbReference type="KEGG" id="more:E1B28_002974"/>
<sequence length="60" mass="6762">MVMDGGAVMVDARESDWYELEGPELTVSRWAGDSLIHFVDGLSETCVSDPVLVRIHHYRI</sequence>
<keyword evidence="2" id="KW-1185">Reference proteome</keyword>
<dbReference type="Proteomes" id="UP001049176">
    <property type="component" value="Chromosome 11"/>
</dbReference>
<evidence type="ECO:0000313" key="1">
    <source>
        <dbReference type="EMBL" id="KAG7085413.1"/>
    </source>
</evidence>